<dbReference type="InterPro" id="IPR029149">
    <property type="entry name" value="Creatin/AminoP/Spt16_N"/>
</dbReference>
<feature type="domain" description="Creatinase N-terminal" evidence="8">
    <location>
        <begin position="63"/>
        <end position="193"/>
    </location>
</feature>
<dbReference type="Proteomes" id="UP001634394">
    <property type="component" value="Unassembled WGS sequence"/>
</dbReference>
<evidence type="ECO:0000256" key="3">
    <source>
        <dbReference type="ARBA" id="ARBA00022723"/>
    </source>
</evidence>
<dbReference type="Pfam" id="PF16188">
    <property type="entry name" value="Peptidase_M24_C"/>
    <property type="match status" value="1"/>
</dbReference>
<evidence type="ECO:0000259" key="9">
    <source>
        <dbReference type="Pfam" id="PF16188"/>
    </source>
</evidence>
<feature type="region of interest" description="Disordered" evidence="6">
    <location>
        <begin position="30"/>
        <end position="57"/>
    </location>
</feature>
<keyword evidence="4" id="KW-0378">Hydrolase</keyword>
<dbReference type="SUPFAM" id="SSF55920">
    <property type="entry name" value="Creatinase/aminopeptidase"/>
    <property type="match status" value="1"/>
</dbReference>
<evidence type="ECO:0000259" key="7">
    <source>
        <dbReference type="Pfam" id="PF00557"/>
    </source>
</evidence>
<reference evidence="10 11" key="1">
    <citation type="submission" date="2024-11" db="EMBL/GenBank/DDBJ databases">
        <title>Chromosome-level genome assembly of the freshwater bivalve Anodonta woodiana.</title>
        <authorList>
            <person name="Chen X."/>
        </authorList>
    </citation>
    <scope>NUCLEOTIDE SEQUENCE [LARGE SCALE GENOMIC DNA]</scope>
    <source>
        <strain evidence="10">MN2024</strain>
        <tissue evidence="10">Gills</tissue>
    </source>
</reference>
<protein>
    <recommendedName>
        <fullName evidence="12">Xaa-Pro aminopeptidase 1</fullName>
    </recommendedName>
</protein>
<dbReference type="GO" id="GO:0005737">
    <property type="term" value="C:cytoplasm"/>
    <property type="evidence" value="ECO:0007669"/>
    <property type="project" value="UniProtKB-ARBA"/>
</dbReference>
<gene>
    <name evidence="10" type="ORF">ACJMK2_030284</name>
</gene>
<dbReference type="InterPro" id="IPR000994">
    <property type="entry name" value="Pept_M24"/>
</dbReference>
<dbReference type="CDD" id="cd01085">
    <property type="entry name" value="APP"/>
    <property type="match status" value="1"/>
</dbReference>
<dbReference type="Pfam" id="PF16189">
    <property type="entry name" value="Creatinase_N_2"/>
    <property type="match status" value="1"/>
</dbReference>
<evidence type="ECO:0000256" key="4">
    <source>
        <dbReference type="ARBA" id="ARBA00022801"/>
    </source>
</evidence>
<evidence type="ECO:0000256" key="6">
    <source>
        <dbReference type="SAM" id="MobiDB-lite"/>
    </source>
</evidence>
<accession>A0ABD3XCP8</accession>
<dbReference type="Pfam" id="PF01321">
    <property type="entry name" value="Creatinase_N"/>
    <property type="match status" value="1"/>
</dbReference>
<evidence type="ECO:0008006" key="12">
    <source>
        <dbReference type="Google" id="ProtNLM"/>
    </source>
</evidence>
<evidence type="ECO:0000256" key="2">
    <source>
        <dbReference type="ARBA" id="ARBA00008766"/>
    </source>
</evidence>
<dbReference type="Pfam" id="PF00557">
    <property type="entry name" value="Peptidase_M24"/>
    <property type="match status" value="1"/>
</dbReference>
<keyword evidence="5" id="KW-0464">Manganese</keyword>
<evidence type="ECO:0000313" key="10">
    <source>
        <dbReference type="EMBL" id="KAL3884061.1"/>
    </source>
</evidence>
<feature type="domain" description="Peptidase M24 C-terminal" evidence="9">
    <location>
        <begin position="600"/>
        <end position="664"/>
    </location>
</feature>
<dbReference type="InterPro" id="IPR036005">
    <property type="entry name" value="Creatinase/aminopeptidase-like"/>
</dbReference>
<dbReference type="FunFam" id="3.40.350.10:FF:000003">
    <property type="entry name" value="Xaa-pro aminopeptidase P"/>
    <property type="match status" value="1"/>
</dbReference>
<feature type="domain" description="Peptidase M24" evidence="7">
    <location>
        <begin position="395"/>
        <end position="569"/>
    </location>
</feature>
<dbReference type="Gene3D" id="3.90.230.10">
    <property type="entry name" value="Creatinase/methionine aminopeptidase superfamily"/>
    <property type="match status" value="1"/>
</dbReference>
<feature type="compositionally biased region" description="Polar residues" evidence="6">
    <location>
        <begin position="35"/>
        <end position="57"/>
    </location>
</feature>
<dbReference type="GO" id="GO:0004177">
    <property type="term" value="F:aminopeptidase activity"/>
    <property type="evidence" value="ECO:0007669"/>
    <property type="project" value="UniProtKB-ARBA"/>
</dbReference>
<dbReference type="FunFam" id="3.90.230.10:FF:000007">
    <property type="entry name" value="Xaa-Pro aminopeptidase P"/>
    <property type="match status" value="1"/>
</dbReference>
<dbReference type="AlphaFoldDB" id="A0ABD3XCP8"/>
<dbReference type="SUPFAM" id="SSF53092">
    <property type="entry name" value="Creatinase/prolidase N-terminal domain"/>
    <property type="match status" value="1"/>
</dbReference>
<proteinExistence type="inferred from homology"/>
<keyword evidence="3" id="KW-0479">Metal-binding</keyword>
<evidence type="ECO:0000256" key="5">
    <source>
        <dbReference type="ARBA" id="ARBA00023211"/>
    </source>
</evidence>
<dbReference type="Gene3D" id="3.40.350.10">
    <property type="entry name" value="Creatinase/prolidase N-terminal domain"/>
    <property type="match status" value="2"/>
</dbReference>
<dbReference type="GO" id="GO:0046872">
    <property type="term" value="F:metal ion binding"/>
    <property type="evidence" value="ECO:0007669"/>
    <property type="project" value="UniProtKB-KW"/>
</dbReference>
<sequence length="694" mass="77886">MDDVVRIMCIIFSIVVTAFAVEIPTIHERTKRSTNDSTTLKPGNWQSCMDGTTPNTRVDTSERLQRLRSLLFTGNIQAYIIPAEDAHQSEYPSDYDKRRQYISGFSGSAGTAVVTGQLYNKSALWTDGRYFLQAEAELDCNWILMRQGESGVPTITEWLLTVLPANSKVGVSPFLISSSQWKSYSDAMQKSNISLHGVNSELIDQIWTTGRPAMPSTAINALTMQFAGRSWQDKISDMRAKMAEQEVDLMIITGLDETAWLFNLRASDISYNPFFMSYAIIDRISNTTSLYIVGKDTKLTRTPNDTATNVTLYVHLNTGANGSCQGSSGACIEVKEYDNTDIIRDVEAAVIMSNKVWVSRSCNYAIFSLIPETKVYQANTPVTLMKARKNKDEVEGMKRAHIRDAVALISFLAKLEKEVKQGVSWTELSAAEDLETYRRKQEYNRGLSFDSISGSGSNGAIIHYSVTNATNKAITTKEMYLLDSGGQYLDGTTDVTRTFHFGTPTEFEKECYTRVLMGHINLFLAKWPKGLYGREIDAFARGPLWDVGLVYRHGTGHGIGMYLSVHEEPGYYQPDKFGIRIENIVMVTSVNTTHKMEGQNFLGFEHITLVPYEPNLIDVSMLSDKHIEYLNSYHKLIQERVGKELKNQQLNEAYDWMMLKTATIISNGNQLPANHAGLNHASLIPLLVPLIFIF</sequence>
<dbReference type="InterPro" id="IPR050422">
    <property type="entry name" value="X-Pro_aminopeptidase_P"/>
</dbReference>
<dbReference type="InterPro" id="IPR032416">
    <property type="entry name" value="Peptidase_M24_C"/>
</dbReference>
<keyword evidence="11" id="KW-1185">Reference proteome</keyword>
<name>A0ABD3XCP8_SINWO</name>
<evidence type="ECO:0000313" key="11">
    <source>
        <dbReference type="Proteomes" id="UP001634394"/>
    </source>
</evidence>
<dbReference type="InterPro" id="IPR033740">
    <property type="entry name" value="Pept_M24B"/>
</dbReference>
<dbReference type="InterPro" id="IPR000587">
    <property type="entry name" value="Creatinase_N"/>
</dbReference>
<comment type="caution">
    <text evidence="10">The sequence shown here is derived from an EMBL/GenBank/DDBJ whole genome shotgun (WGS) entry which is preliminary data.</text>
</comment>
<dbReference type="PANTHER" id="PTHR43763:SF18">
    <property type="entry name" value="XAA-PRO AMINOPEPTIDASE 1"/>
    <property type="match status" value="1"/>
</dbReference>
<comment type="cofactor">
    <cofactor evidence="1">
        <name>Mn(2+)</name>
        <dbReference type="ChEBI" id="CHEBI:29035"/>
    </cofactor>
</comment>
<dbReference type="PANTHER" id="PTHR43763">
    <property type="entry name" value="XAA-PRO AMINOPEPTIDASE 1"/>
    <property type="match status" value="1"/>
</dbReference>
<organism evidence="10 11">
    <name type="scientific">Sinanodonta woodiana</name>
    <name type="common">Chinese pond mussel</name>
    <name type="synonym">Anodonta woodiana</name>
    <dbReference type="NCBI Taxonomy" id="1069815"/>
    <lineage>
        <taxon>Eukaryota</taxon>
        <taxon>Metazoa</taxon>
        <taxon>Spiralia</taxon>
        <taxon>Lophotrochozoa</taxon>
        <taxon>Mollusca</taxon>
        <taxon>Bivalvia</taxon>
        <taxon>Autobranchia</taxon>
        <taxon>Heteroconchia</taxon>
        <taxon>Palaeoheterodonta</taxon>
        <taxon>Unionida</taxon>
        <taxon>Unionoidea</taxon>
        <taxon>Unionidae</taxon>
        <taxon>Unioninae</taxon>
        <taxon>Sinanodonta</taxon>
    </lineage>
</organism>
<comment type="similarity">
    <text evidence="2">Belongs to the peptidase M24B family.</text>
</comment>
<evidence type="ECO:0000259" key="8">
    <source>
        <dbReference type="Pfam" id="PF01321"/>
    </source>
</evidence>
<evidence type="ECO:0000256" key="1">
    <source>
        <dbReference type="ARBA" id="ARBA00001936"/>
    </source>
</evidence>
<dbReference type="EMBL" id="JBJQND010000003">
    <property type="protein sequence ID" value="KAL3884061.1"/>
    <property type="molecule type" value="Genomic_DNA"/>
</dbReference>